<evidence type="ECO:0000313" key="1">
    <source>
        <dbReference type="EMBL" id="KAK9921944.1"/>
    </source>
</evidence>
<keyword evidence="2" id="KW-1185">Reference proteome</keyword>
<dbReference type="Proteomes" id="UP001457282">
    <property type="component" value="Unassembled WGS sequence"/>
</dbReference>
<protein>
    <submittedName>
        <fullName evidence="1">Uncharacterized protein</fullName>
    </submittedName>
</protein>
<reference evidence="1 2" key="1">
    <citation type="journal article" date="2023" name="G3 (Bethesda)">
        <title>A chromosome-length genome assembly and annotation of blackberry (Rubus argutus, cv. 'Hillquist').</title>
        <authorList>
            <person name="Bruna T."/>
            <person name="Aryal R."/>
            <person name="Dudchenko O."/>
            <person name="Sargent D.J."/>
            <person name="Mead D."/>
            <person name="Buti M."/>
            <person name="Cavallini A."/>
            <person name="Hytonen T."/>
            <person name="Andres J."/>
            <person name="Pham M."/>
            <person name="Weisz D."/>
            <person name="Mascagni F."/>
            <person name="Usai G."/>
            <person name="Natali L."/>
            <person name="Bassil N."/>
            <person name="Fernandez G.E."/>
            <person name="Lomsadze A."/>
            <person name="Armour M."/>
            <person name="Olukolu B."/>
            <person name="Poorten T."/>
            <person name="Britton C."/>
            <person name="Davik J."/>
            <person name="Ashrafi H."/>
            <person name="Aiden E.L."/>
            <person name="Borodovsky M."/>
            <person name="Worthington M."/>
        </authorList>
    </citation>
    <scope>NUCLEOTIDE SEQUENCE [LARGE SCALE GENOMIC DNA]</scope>
    <source>
        <strain evidence="1">PI 553951</strain>
    </source>
</reference>
<name>A0AAW1WEP9_RUBAR</name>
<dbReference type="AlphaFoldDB" id="A0AAW1WEP9"/>
<evidence type="ECO:0000313" key="2">
    <source>
        <dbReference type="Proteomes" id="UP001457282"/>
    </source>
</evidence>
<sequence length="106" mass="11340">MLVRIKRAWVDAVWAGQQWRLGQRWVLHRLGSDGSRGGDESGLAAWRSRLGWMARAGKQAVLLGRGGWAHAGLNGLSSGKENGGTARLGIGSVKFHGSAASCFLGW</sequence>
<proteinExistence type="predicted"/>
<comment type="caution">
    <text evidence="1">The sequence shown here is derived from an EMBL/GenBank/DDBJ whole genome shotgun (WGS) entry which is preliminary data.</text>
</comment>
<dbReference type="EMBL" id="JBEDUW010000006">
    <property type="protein sequence ID" value="KAK9921944.1"/>
    <property type="molecule type" value="Genomic_DNA"/>
</dbReference>
<organism evidence="1 2">
    <name type="scientific">Rubus argutus</name>
    <name type="common">Southern blackberry</name>
    <dbReference type="NCBI Taxonomy" id="59490"/>
    <lineage>
        <taxon>Eukaryota</taxon>
        <taxon>Viridiplantae</taxon>
        <taxon>Streptophyta</taxon>
        <taxon>Embryophyta</taxon>
        <taxon>Tracheophyta</taxon>
        <taxon>Spermatophyta</taxon>
        <taxon>Magnoliopsida</taxon>
        <taxon>eudicotyledons</taxon>
        <taxon>Gunneridae</taxon>
        <taxon>Pentapetalae</taxon>
        <taxon>rosids</taxon>
        <taxon>fabids</taxon>
        <taxon>Rosales</taxon>
        <taxon>Rosaceae</taxon>
        <taxon>Rosoideae</taxon>
        <taxon>Rosoideae incertae sedis</taxon>
        <taxon>Rubus</taxon>
    </lineage>
</organism>
<gene>
    <name evidence="1" type="ORF">M0R45_030436</name>
</gene>
<accession>A0AAW1WEP9</accession>